<proteinExistence type="predicted"/>
<accession>A0ABR0LXB7</accession>
<evidence type="ECO:0000313" key="8">
    <source>
        <dbReference type="Proteomes" id="UP001357485"/>
    </source>
</evidence>
<dbReference type="InterPro" id="IPR045119">
    <property type="entry name" value="SUN1-5"/>
</dbReference>
<dbReference type="InterPro" id="IPR012919">
    <property type="entry name" value="SUN_dom"/>
</dbReference>
<keyword evidence="4" id="KW-0472">Membrane</keyword>
<dbReference type="EMBL" id="JAVRRA010008751">
    <property type="protein sequence ID" value="KAK5255990.1"/>
    <property type="molecule type" value="Genomic_DNA"/>
</dbReference>
<sequence length="406" mass="46132">MAAILVIILACFLLSFAHDHINPPQPSGVFEDEGLGFNPIRSIRTFGSNVWDTAASAIMAPSKPTRGAIHNDDELVKRVMRLESDVDHMGEHLQTGIHDMQKQHELHELTIKKLEEHLPEYLAFPKNSNTGLYEIPNEFWHALKQKIEHEELFPVQSHNDVEQLHNELKRTQAEIHELASTQPQKWDDFLAQNKANVEAVLAQRLQDQTRLYVQRAVEHFDLVSKGYFAATLNYQMDGLQAYLFEAAEAGARKYFQNMPQQQIDEFTVRALTANTKLNLETVNFFSLGTGAVVDPHLTSPTKARPIEGPLQKLYTTFIWFPHNPAAAVALERWDEAGDCWCTPDTPERKGQIGVLMSRYMIPTGITVEHIPEKATLDITSAPRRLQGFSCLCKTSKQKRRLSFELL</sequence>
<evidence type="ECO:0000259" key="6">
    <source>
        <dbReference type="PROSITE" id="PS51469"/>
    </source>
</evidence>
<organism evidence="7 8">
    <name type="scientific">Cryomyces antarcticus</name>
    <dbReference type="NCBI Taxonomy" id="329879"/>
    <lineage>
        <taxon>Eukaryota</taxon>
        <taxon>Fungi</taxon>
        <taxon>Dikarya</taxon>
        <taxon>Ascomycota</taxon>
        <taxon>Pezizomycotina</taxon>
        <taxon>Dothideomycetes</taxon>
        <taxon>Dothideomycetes incertae sedis</taxon>
        <taxon>Cryomyces</taxon>
    </lineage>
</organism>
<comment type="subcellular location">
    <subcellularLocation>
        <location evidence="1">Membrane</location>
    </subcellularLocation>
</comment>
<feature type="domain" description="SUN" evidence="6">
    <location>
        <begin position="290"/>
        <end position="406"/>
    </location>
</feature>
<evidence type="ECO:0000256" key="1">
    <source>
        <dbReference type="ARBA" id="ARBA00004370"/>
    </source>
</evidence>
<evidence type="ECO:0000256" key="5">
    <source>
        <dbReference type="SAM" id="SignalP"/>
    </source>
</evidence>
<comment type="caution">
    <text evidence="7">The sequence shown here is derived from an EMBL/GenBank/DDBJ whole genome shotgun (WGS) entry which is preliminary data.</text>
</comment>
<feature type="signal peptide" evidence="5">
    <location>
        <begin position="1"/>
        <end position="17"/>
    </location>
</feature>
<reference evidence="7 8" key="1">
    <citation type="submission" date="2023-08" db="EMBL/GenBank/DDBJ databases">
        <title>Black Yeasts Isolated from many extreme environments.</title>
        <authorList>
            <person name="Coleine C."/>
            <person name="Stajich J.E."/>
            <person name="Selbmann L."/>
        </authorList>
    </citation>
    <scope>NUCLEOTIDE SEQUENCE [LARGE SCALE GENOMIC DNA]</scope>
    <source>
        <strain evidence="7 8">CCFEE 536</strain>
    </source>
</reference>
<dbReference type="PANTHER" id="PTHR12911:SF8">
    <property type="entry name" value="KLAROID PROTEIN-RELATED"/>
    <property type="match status" value="1"/>
</dbReference>
<dbReference type="PANTHER" id="PTHR12911">
    <property type="entry name" value="SAD1/UNC-84-LIKE PROTEIN-RELATED"/>
    <property type="match status" value="1"/>
</dbReference>
<keyword evidence="5" id="KW-0732">Signal</keyword>
<evidence type="ECO:0000256" key="4">
    <source>
        <dbReference type="ARBA" id="ARBA00023136"/>
    </source>
</evidence>
<dbReference type="Gene3D" id="2.60.120.260">
    <property type="entry name" value="Galactose-binding domain-like"/>
    <property type="match status" value="1"/>
</dbReference>
<keyword evidence="2" id="KW-0812">Transmembrane</keyword>
<name>A0ABR0LXB7_9PEZI</name>
<protein>
    <recommendedName>
        <fullName evidence="6">SUN domain-containing protein</fullName>
    </recommendedName>
</protein>
<evidence type="ECO:0000313" key="7">
    <source>
        <dbReference type="EMBL" id="KAK5255990.1"/>
    </source>
</evidence>
<evidence type="ECO:0000256" key="2">
    <source>
        <dbReference type="ARBA" id="ARBA00022692"/>
    </source>
</evidence>
<dbReference type="PROSITE" id="PS51469">
    <property type="entry name" value="SUN"/>
    <property type="match status" value="1"/>
</dbReference>
<keyword evidence="8" id="KW-1185">Reference proteome</keyword>
<gene>
    <name evidence="7" type="ORF">LTR16_004266</name>
</gene>
<evidence type="ECO:0000256" key="3">
    <source>
        <dbReference type="ARBA" id="ARBA00022989"/>
    </source>
</evidence>
<feature type="chain" id="PRO_5047403056" description="SUN domain-containing protein" evidence="5">
    <location>
        <begin position="18"/>
        <end position="406"/>
    </location>
</feature>
<dbReference type="Proteomes" id="UP001357485">
    <property type="component" value="Unassembled WGS sequence"/>
</dbReference>
<keyword evidence="3" id="KW-1133">Transmembrane helix</keyword>